<feature type="compositionally biased region" description="Basic and acidic residues" evidence="1">
    <location>
        <begin position="436"/>
        <end position="450"/>
    </location>
</feature>
<evidence type="ECO:0008006" key="4">
    <source>
        <dbReference type="Google" id="ProtNLM"/>
    </source>
</evidence>
<keyword evidence="3" id="KW-1185">Reference proteome</keyword>
<evidence type="ECO:0000256" key="1">
    <source>
        <dbReference type="SAM" id="MobiDB-lite"/>
    </source>
</evidence>
<proteinExistence type="predicted"/>
<organism evidence="2 3">
    <name type="scientific">Mizuhopecten yessoensis</name>
    <name type="common">Japanese scallop</name>
    <name type="synonym">Patinopecten yessoensis</name>
    <dbReference type="NCBI Taxonomy" id="6573"/>
    <lineage>
        <taxon>Eukaryota</taxon>
        <taxon>Metazoa</taxon>
        <taxon>Spiralia</taxon>
        <taxon>Lophotrochozoa</taxon>
        <taxon>Mollusca</taxon>
        <taxon>Bivalvia</taxon>
        <taxon>Autobranchia</taxon>
        <taxon>Pteriomorphia</taxon>
        <taxon>Pectinida</taxon>
        <taxon>Pectinoidea</taxon>
        <taxon>Pectinidae</taxon>
        <taxon>Mizuhopecten</taxon>
    </lineage>
</organism>
<dbReference type="OrthoDB" id="6069759at2759"/>
<feature type="region of interest" description="Disordered" evidence="1">
    <location>
        <begin position="325"/>
        <end position="464"/>
    </location>
</feature>
<feature type="compositionally biased region" description="Pro residues" evidence="1">
    <location>
        <begin position="371"/>
        <end position="381"/>
    </location>
</feature>
<dbReference type="Gene3D" id="1.10.150.50">
    <property type="entry name" value="Transcription Factor, Ets-1"/>
    <property type="match status" value="1"/>
</dbReference>
<dbReference type="Proteomes" id="UP000242188">
    <property type="component" value="Unassembled WGS sequence"/>
</dbReference>
<dbReference type="InterPro" id="IPR013761">
    <property type="entry name" value="SAM/pointed_sf"/>
</dbReference>
<reference evidence="2 3" key="1">
    <citation type="journal article" date="2017" name="Nat. Ecol. Evol.">
        <title>Scallop genome provides insights into evolution of bilaterian karyotype and development.</title>
        <authorList>
            <person name="Wang S."/>
            <person name="Zhang J."/>
            <person name="Jiao W."/>
            <person name="Li J."/>
            <person name="Xun X."/>
            <person name="Sun Y."/>
            <person name="Guo X."/>
            <person name="Huan P."/>
            <person name="Dong B."/>
            <person name="Zhang L."/>
            <person name="Hu X."/>
            <person name="Sun X."/>
            <person name="Wang J."/>
            <person name="Zhao C."/>
            <person name="Wang Y."/>
            <person name="Wang D."/>
            <person name="Huang X."/>
            <person name="Wang R."/>
            <person name="Lv J."/>
            <person name="Li Y."/>
            <person name="Zhang Z."/>
            <person name="Liu B."/>
            <person name="Lu W."/>
            <person name="Hui Y."/>
            <person name="Liang J."/>
            <person name="Zhou Z."/>
            <person name="Hou R."/>
            <person name="Li X."/>
            <person name="Liu Y."/>
            <person name="Li H."/>
            <person name="Ning X."/>
            <person name="Lin Y."/>
            <person name="Zhao L."/>
            <person name="Xing Q."/>
            <person name="Dou J."/>
            <person name="Li Y."/>
            <person name="Mao J."/>
            <person name="Guo H."/>
            <person name="Dou H."/>
            <person name="Li T."/>
            <person name="Mu C."/>
            <person name="Jiang W."/>
            <person name="Fu Q."/>
            <person name="Fu X."/>
            <person name="Miao Y."/>
            <person name="Liu J."/>
            <person name="Yu Q."/>
            <person name="Li R."/>
            <person name="Liao H."/>
            <person name="Li X."/>
            <person name="Kong Y."/>
            <person name="Jiang Z."/>
            <person name="Chourrout D."/>
            <person name="Li R."/>
            <person name="Bao Z."/>
        </authorList>
    </citation>
    <scope>NUCLEOTIDE SEQUENCE [LARGE SCALE GENOMIC DNA]</scope>
    <source>
        <strain evidence="2 3">PY_sf001</strain>
    </source>
</reference>
<feature type="compositionally biased region" description="Polar residues" evidence="1">
    <location>
        <begin position="342"/>
        <end position="357"/>
    </location>
</feature>
<accession>A0A210QIN2</accession>
<gene>
    <name evidence="2" type="ORF">KP79_PYT01148</name>
</gene>
<comment type="caution">
    <text evidence="2">The sequence shown here is derived from an EMBL/GenBank/DDBJ whole genome shotgun (WGS) entry which is preliminary data.</text>
</comment>
<dbReference type="InterPro" id="IPR052281">
    <property type="entry name" value="GAREM"/>
</dbReference>
<evidence type="ECO:0000313" key="2">
    <source>
        <dbReference type="EMBL" id="OWF48624.1"/>
    </source>
</evidence>
<name>A0A210QIN2_MIZYE</name>
<feature type="compositionally biased region" description="Polar residues" evidence="1">
    <location>
        <begin position="503"/>
        <end position="512"/>
    </location>
</feature>
<feature type="region of interest" description="Disordered" evidence="1">
    <location>
        <begin position="480"/>
        <end position="547"/>
    </location>
</feature>
<dbReference type="PANTHER" id="PTHR14454">
    <property type="entry name" value="GRB2-ASSOCIATED AND REGULATOR OF MAPK PROTEIN FAMILY MEMBER"/>
    <property type="match status" value="1"/>
</dbReference>
<evidence type="ECO:0000313" key="3">
    <source>
        <dbReference type="Proteomes" id="UP000242188"/>
    </source>
</evidence>
<feature type="compositionally biased region" description="Acidic residues" evidence="1">
    <location>
        <begin position="423"/>
        <end position="435"/>
    </location>
</feature>
<dbReference type="PANTHER" id="PTHR14454:SF11">
    <property type="entry name" value="SERRANO, ISOFORM F"/>
    <property type="match status" value="1"/>
</dbReference>
<dbReference type="AlphaFoldDB" id="A0A210QIN2"/>
<sequence>MAGNNKKWRLLWSERTYNLPEVIENSGIPVLVKVDEAIYEINDDRFTPGDLLQIHCKKTITKVVCHVLESGDGSGTQPLNKQKQTGTLADEDISIPVEYKRQLTIYRRDAGHKVYQTVPQLVEERPRFARVIDAFTDTKGNIISAKSDIELCQVEKGGGLSCVCDGYTYKLSLEQPIKCLLLSDNTKYTIQELIDTYPLPQTVEFCKAESPSQPSTAYTGVKDPSLDGKFIEIKSVMEQDVYIGTLNPFMPAQASTSKKGKRGSEIVVMPFDSVTTSQLEVKIPQQSDDPNYGMIMAKTSPKTDAALTVIKETIDTVNYPKVLFIPMKKPTPPVPSRPQKRTPGNSQGRPTAQSNNKGPDDDDDDSDYEPIAPPPNPPKPGPSKLKAPVLPKTKKSRSKSLPSKDEVNDPSLYSSQPQGLKYEDEDDHPYDEITDEERSSLRGRRPKSESDSVESTLSKVPLMVRESLLKVQTEFRNFWKNKITNSVSDDDQPSSEKRPGKVQRSQSSSFDNKTAHVNYKQHVKPPVQDPGPSDADEQTKHGIASKTGKKIADIWKKMKKPDVKEMQPPKFSTLDTSDLADYLRRCNLNAMADCVEEEQLNGSFFLDTTDEDLKSIFGLNQIQIMKFKKMRDEGWEPNK</sequence>
<dbReference type="EMBL" id="NEDP02003460">
    <property type="protein sequence ID" value="OWF48624.1"/>
    <property type="molecule type" value="Genomic_DNA"/>
</dbReference>
<protein>
    <recommendedName>
        <fullName evidence="4">CABIT domain-containing protein</fullName>
    </recommendedName>
</protein>
<dbReference type="CDD" id="cd09487">
    <property type="entry name" value="SAM_superfamily"/>
    <property type="match status" value="1"/>
</dbReference>